<dbReference type="GO" id="GO:0000785">
    <property type="term" value="C:chromatin"/>
    <property type="evidence" value="ECO:0007669"/>
    <property type="project" value="TreeGrafter"/>
</dbReference>
<keyword evidence="4" id="KW-0539">Nucleus</keyword>
<dbReference type="PANTHER" id="PTHR13793:SF140">
    <property type="entry name" value="HISTONE-LYSINE N-METHYLTRANSFERASE ATX2"/>
    <property type="match status" value="1"/>
</dbReference>
<dbReference type="Gene3D" id="2.30.30.140">
    <property type="match status" value="1"/>
</dbReference>
<dbReference type="GO" id="GO:0006357">
    <property type="term" value="P:regulation of transcription by RNA polymerase II"/>
    <property type="evidence" value="ECO:0007669"/>
    <property type="project" value="TreeGrafter"/>
</dbReference>
<feature type="compositionally biased region" description="Basic and acidic residues" evidence="5">
    <location>
        <begin position="94"/>
        <end position="109"/>
    </location>
</feature>
<evidence type="ECO:0000256" key="2">
    <source>
        <dbReference type="ARBA" id="ARBA00022771"/>
    </source>
</evidence>
<dbReference type="InterPro" id="IPR046341">
    <property type="entry name" value="SET_dom_sf"/>
</dbReference>
<dbReference type="Proteomes" id="UP000626092">
    <property type="component" value="Unassembled WGS sequence"/>
</dbReference>
<dbReference type="Pfam" id="PF00856">
    <property type="entry name" value="SET"/>
    <property type="match status" value="2"/>
</dbReference>
<dbReference type="SMART" id="SM00317">
    <property type="entry name" value="SET"/>
    <property type="match status" value="1"/>
</dbReference>
<dbReference type="Gene3D" id="2.170.270.10">
    <property type="entry name" value="SET domain"/>
    <property type="match status" value="1"/>
</dbReference>
<dbReference type="CDD" id="cd10518">
    <property type="entry name" value="SET_SETD1-like"/>
    <property type="match status" value="1"/>
</dbReference>
<feature type="compositionally biased region" description="Polar residues" evidence="5">
    <location>
        <begin position="184"/>
        <end position="201"/>
    </location>
</feature>
<name>A0A834GKW2_RHOSS</name>
<evidence type="ECO:0000256" key="1">
    <source>
        <dbReference type="ARBA" id="ARBA00022723"/>
    </source>
</evidence>
<dbReference type="AlphaFoldDB" id="A0A834GKW2"/>
<feature type="compositionally biased region" description="Basic and acidic residues" evidence="5">
    <location>
        <begin position="29"/>
        <end position="41"/>
    </location>
</feature>
<dbReference type="OrthoDB" id="308383at2759"/>
<evidence type="ECO:0000313" key="9">
    <source>
        <dbReference type="Proteomes" id="UP000626092"/>
    </source>
</evidence>
<feature type="compositionally biased region" description="Polar residues" evidence="5">
    <location>
        <begin position="1"/>
        <end position="20"/>
    </location>
</feature>
<dbReference type="PROSITE" id="PS50280">
    <property type="entry name" value="SET"/>
    <property type="match status" value="1"/>
</dbReference>
<evidence type="ECO:0000259" key="7">
    <source>
        <dbReference type="PROSITE" id="PS51805"/>
    </source>
</evidence>
<dbReference type="InterPro" id="IPR000313">
    <property type="entry name" value="PWWP_dom"/>
</dbReference>
<evidence type="ECO:0000256" key="3">
    <source>
        <dbReference type="ARBA" id="ARBA00022833"/>
    </source>
</evidence>
<organism evidence="8 9">
    <name type="scientific">Rhododendron simsii</name>
    <name type="common">Sims's rhododendron</name>
    <dbReference type="NCBI Taxonomy" id="118357"/>
    <lineage>
        <taxon>Eukaryota</taxon>
        <taxon>Viridiplantae</taxon>
        <taxon>Streptophyta</taxon>
        <taxon>Embryophyta</taxon>
        <taxon>Tracheophyta</taxon>
        <taxon>Spermatophyta</taxon>
        <taxon>Magnoliopsida</taxon>
        <taxon>eudicotyledons</taxon>
        <taxon>Gunneridae</taxon>
        <taxon>Pentapetalae</taxon>
        <taxon>asterids</taxon>
        <taxon>Ericales</taxon>
        <taxon>Ericaceae</taxon>
        <taxon>Ericoideae</taxon>
        <taxon>Rhodoreae</taxon>
        <taxon>Rhododendron</taxon>
    </lineage>
</organism>
<evidence type="ECO:0000256" key="4">
    <source>
        <dbReference type="ARBA" id="ARBA00023242"/>
    </source>
</evidence>
<keyword evidence="3" id="KW-0862">Zinc</keyword>
<dbReference type="SUPFAM" id="SSF63748">
    <property type="entry name" value="Tudor/PWWP/MBT"/>
    <property type="match status" value="1"/>
</dbReference>
<dbReference type="InterPro" id="IPR034732">
    <property type="entry name" value="EPHD"/>
</dbReference>
<protein>
    <submittedName>
        <fullName evidence="8">Uncharacterized protein</fullName>
    </submittedName>
</protein>
<dbReference type="SUPFAM" id="SSF82199">
    <property type="entry name" value="SET domain"/>
    <property type="match status" value="2"/>
</dbReference>
<dbReference type="EMBL" id="WJXA01000009">
    <property type="protein sequence ID" value="KAF7132953.1"/>
    <property type="molecule type" value="Genomic_DNA"/>
</dbReference>
<dbReference type="InterPro" id="IPR050701">
    <property type="entry name" value="Histone_Mod_Regulator"/>
</dbReference>
<feature type="domain" description="SET" evidence="6">
    <location>
        <begin position="800"/>
        <end position="1008"/>
    </location>
</feature>
<dbReference type="PROSITE" id="PS51805">
    <property type="entry name" value="EPHD"/>
    <property type="match status" value="1"/>
</dbReference>
<feature type="compositionally biased region" description="Basic residues" evidence="5">
    <location>
        <begin position="124"/>
        <end position="133"/>
    </location>
</feature>
<dbReference type="GO" id="GO:0048188">
    <property type="term" value="C:Set1C/COMPASS complex"/>
    <property type="evidence" value="ECO:0007669"/>
    <property type="project" value="UniProtKB-ARBA"/>
</dbReference>
<gene>
    <name evidence="8" type="ORF">RHSIM_Rhsim09G0037300</name>
</gene>
<feature type="domain" description="PHD-type" evidence="7">
    <location>
        <begin position="556"/>
        <end position="604"/>
    </location>
</feature>
<dbReference type="Pfam" id="PF00855">
    <property type="entry name" value="PWWP"/>
    <property type="match status" value="1"/>
</dbReference>
<dbReference type="PANTHER" id="PTHR13793">
    <property type="entry name" value="PHD FINGER PROTEINS"/>
    <property type="match status" value="1"/>
</dbReference>
<keyword evidence="1" id="KW-0479">Metal-binding</keyword>
<proteinExistence type="predicted"/>
<feature type="region of interest" description="Disordered" evidence="5">
    <location>
        <begin position="86"/>
        <end position="204"/>
    </location>
</feature>
<keyword evidence="9" id="KW-1185">Reference proteome</keyword>
<dbReference type="InterPro" id="IPR001214">
    <property type="entry name" value="SET_dom"/>
</dbReference>
<evidence type="ECO:0000256" key="5">
    <source>
        <dbReference type="SAM" id="MobiDB-lite"/>
    </source>
</evidence>
<feature type="region of interest" description="Disordered" evidence="5">
    <location>
        <begin position="1"/>
        <end position="54"/>
    </location>
</feature>
<evidence type="ECO:0000313" key="8">
    <source>
        <dbReference type="EMBL" id="KAF7132953.1"/>
    </source>
</evidence>
<keyword evidence="2" id="KW-0863">Zinc-finger</keyword>
<dbReference type="GO" id="GO:0008270">
    <property type="term" value="F:zinc ion binding"/>
    <property type="evidence" value="ECO:0007669"/>
    <property type="project" value="UniProtKB-KW"/>
</dbReference>
<dbReference type="Pfam" id="PF13832">
    <property type="entry name" value="zf-HC5HC2H_2"/>
    <property type="match status" value="1"/>
</dbReference>
<comment type="caution">
    <text evidence="8">The sequence shown here is derived from an EMBL/GenBank/DDBJ whole genome shotgun (WGS) entry which is preliminary data.</text>
</comment>
<evidence type="ECO:0000259" key="6">
    <source>
        <dbReference type="PROSITE" id="PS50280"/>
    </source>
</evidence>
<sequence>MALSPQTVKPNYSNNNINHTKTGEEEDGQAERGLQEQRGEEEIGPGGSPKRYVPLCDLYSATSPCVNGGIMSKKVKARKMTTTLKTETLTQPNHHLDNGHEEDHGHASSEPKPPPRPPVIRVYTRQRRPKRPRPSPDSLVVVKVELEEEEADKSAQPKKKQKKSNEKKGKQKALVDSTGEKSKNNCVSLRTRKSVPSSGNLPNLDRSRMVNSAAKRWVRLGFDGADSNNFIGLQCKARINPPSVAILDTVGSTIHVCPKVQLAANRFTGLWMMIGILVMWSDTMRRLVDIIVGMQVSYEDGDEEDVNIRSERIKFYISRDEMRRLNLSYKIGTSDTDGLEFSEMVVLAASFDDCHELGLGDIIWAKIAGLKDPSLCIIDISQVNLLDNGYQRSLSHAMWPAVVVDESCLGNRKGLTKNSEGKSVPVQFFGSHDFARYLSELKLPRRMIRMQNGMEADNCDSASQEDEHNADSGEECKMELSNSKPFSKFSSSKVASQRSQDLPIGYRPVLVKWKDLDKCNVCDMDEVHAKCYGELEPVDGVLWLCNLCRPGAPNIPPPCCLCPLIGGAMKPTTDGRWAHLACAIWIPETCLSDIKKMEPIDGLNRINKCSNNTCRVAYHPLCARAAGFCAELEDEDRLHLISMDEDEDEQCIRLLSFCKKHRPPSTERLEKDDRVRQTARQCPDYSPPSNPSGCARSGYVIVPSLLWAEPYNYFGRRGRKEPEALAAASLKRLFVENRPYLVGGCCQHEALGYTVSSTTGLAGSKFSFSLQKLKSSQLDAPKTIHSMAEKYKYMRETFRKRLAFGKSGIHGFGIFAKQLLRAGDMVIEYTGELVRPPIADRREHLIYNSLVGAGTYLFRIDDERVIDATRAGSIAHLINHSCEILLVEKFLYELFSKVNWGLLNKNLVERKPRAVCETLFLTGVFQKVLVKLLYAGCILVSVGFGKIEANWFLELLLSQESQIELILVLDKDKPNCYSRVISVNGDEHIIIFAKRDIKQWEELTYDYRTPIFGVSSCEILPFSGDRLPPSNNHYPAAGLIVLACGGAISGVYSFHDINIHGTCRRGADPIIIPNKLLHKEDLI</sequence>
<accession>A0A834GKW2</accession>
<reference evidence="8" key="1">
    <citation type="submission" date="2019-11" db="EMBL/GenBank/DDBJ databases">
        <authorList>
            <person name="Liu Y."/>
            <person name="Hou J."/>
            <person name="Li T.-Q."/>
            <person name="Guan C.-H."/>
            <person name="Wu X."/>
            <person name="Wu H.-Z."/>
            <person name="Ling F."/>
            <person name="Zhang R."/>
            <person name="Shi X.-G."/>
            <person name="Ren J.-P."/>
            <person name="Chen E.-F."/>
            <person name="Sun J.-M."/>
        </authorList>
    </citation>
    <scope>NUCLEOTIDE SEQUENCE</scope>
    <source>
        <strain evidence="8">Adult_tree_wgs_1</strain>
        <tissue evidence="8">Leaves</tissue>
    </source>
</reference>